<accession>X0TTT8</accession>
<organism evidence="1">
    <name type="scientific">marine sediment metagenome</name>
    <dbReference type="NCBI Taxonomy" id="412755"/>
    <lineage>
        <taxon>unclassified sequences</taxon>
        <taxon>metagenomes</taxon>
        <taxon>ecological metagenomes</taxon>
    </lineage>
</organism>
<dbReference type="AlphaFoldDB" id="X0TTT8"/>
<reference evidence="1" key="1">
    <citation type="journal article" date="2014" name="Front. Microbiol.">
        <title>High frequency of phylogenetically diverse reductive dehalogenase-homologous genes in deep subseafloor sedimentary metagenomes.</title>
        <authorList>
            <person name="Kawai M."/>
            <person name="Futagami T."/>
            <person name="Toyoda A."/>
            <person name="Takaki Y."/>
            <person name="Nishi S."/>
            <person name="Hori S."/>
            <person name="Arai W."/>
            <person name="Tsubouchi T."/>
            <person name="Morono Y."/>
            <person name="Uchiyama I."/>
            <person name="Ito T."/>
            <person name="Fujiyama A."/>
            <person name="Inagaki F."/>
            <person name="Takami H."/>
        </authorList>
    </citation>
    <scope>NUCLEOTIDE SEQUENCE</scope>
    <source>
        <strain evidence="1">Expedition CK06-06</strain>
    </source>
</reference>
<evidence type="ECO:0000313" key="1">
    <source>
        <dbReference type="EMBL" id="GAF96649.1"/>
    </source>
</evidence>
<proteinExistence type="predicted"/>
<name>X0TTT8_9ZZZZ</name>
<dbReference type="EMBL" id="BARS01010722">
    <property type="protein sequence ID" value="GAF96649.1"/>
    <property type="molecule type" value="Genomic_DNA"/>
</dbReference>
<sequence length="88" mass="10445">MTYKKYEIDSQALTQVFNRARQLIEEHVQPLEGNFPKITDDPHLARTLCYMQATLELLKAQEVFPYDIEIKKKVEILPEIKKTDFFNE</sequence>
<comment type="caution">
    <text evidence="1">The sequence shown here is derived from an EMBL/GenBank/DDBJ whole genome shotgun (WGS) entry which is preliminary data.</text>
</comment>
<protein>
    <submittedName>
        <fullName evidence="1">Uncharacterized protein</fullName>
    </submittedName>
</protein>
<gene>
    <name evidence="1" type="ORF">S01H1_19768</name>
</gene>